<feature type="binding site" evidence="20 22">
    <location>
        <position position="279"/>
    </location>
    <ligand>
        <name>Zn(2+)</name>
        <dbReference type="ChEBI" id="CHEBI:29105"/>
    </ligand>
</feature>
<evidence type="ECO:0000256" key="2">
    <source>
        <dbReference type="ARBA" id="ARBA00001947"/>
    </source>
</evidence>
<dbReference type="PROSITE" id="PS51332">
    <property type="entry name" value="B12_BINDING"/>
    <property type="match status" value="1"/>
</dbReference>
<dbReference type="InterPro" id="IPR011005">
    <property type="entry name" value="Dihydropteroate_synth-like_sf"/>
</dbReference>
<keyword evidence="12 19" id="KW-0949">S-adenosyl-L-methionine</keyword>
<dbReference type="RefSeq" id="WP_132872618.1">
    <property type="nucleotide sequence ID" value="NZ_SMGG01000003.1"/>
</dbReference>
<dbReference type="Pfam" id="PF02574">
    <property type="entry name" value="S-methyl_trans"/>
    <property type="match status" value="1"/>
</dbReference>
<dbReference type="AlphaFoldDB" id="A0A4R1KEF0"/>
<dbReference type="Pfam" id="PF00809">
    <property type="entry name" value="Pterin_bind"/>
    <property type="match status" value="1"/>
</dbReference>
<evidence type="ECO:0000256" key="13">
    <source>
        <dbReference type="ARBA" id="ARBA00022723"/>
    </source>
</evidence>
<evidence type="ECO:0000256" key="10">
    <source>
        <dbReference type="ARBA" id="ARBA00022628"/>
    </source>
</evidence>
<comment type="catalytic activity">
    <reaction evidence="1 19">
        <text>(6S)-5-methyl-5,6,7,8-tetrahydrofolate + L-homocysteine = (6S)-5,6,7,8-tetrahydrofolate + L-methionine</text>
        <dbReference type="Rhea" id="RHEA:11172"/>
        <dbReference type="ChEBI" id="CHEBI:18608"/>
        <dbReference type="ChEBI" id="CHEBI:57453"/>
        <dbReference type="ChEBI" id="CHEBI:57844"/>
        <dbReference type="ChEBI" id="CHEBI:58199"/>
        <dbReference type="EC" id="2.1.1.13"/>
    </reaction>
</comment>
<sequence>MFNQYAKDRIILFDGAMGTSIQKYEISDEVWQGKQGCSEWLNHAAPDIIREIHEQYLTAGADVVETNTFGGTELVMSEYGLEAMTYELNLKGAQIARQAADKYGKFVAGSIGPGTRLPSLGQISYDELFTMYRSQAAALLEGGVDLFIIETCQDLLQIKAALNAVLETAPAGFPVMVSVTVEQNGTMLMGSDLSAVAAVIRDYPVFSLGLNCATGPDLMHHPVANLSKNFGGRISCLPNAGLPENRGGKMIYSMTPERMAEIMEGLIKEFPVSVLGGCCGTTPDHIKALRPLADRYKPLAPAAAEYTGECASLYFSTTITQSPAPALIGERANANGSKAFRELLLKDDLEGMLAVAKEQEDTGAHFTDICVAYAGRNEKEDMRQFMLLLNKTLTAPVVIDSTEPDVVEMALKHYAGKPVINSINFEDGGEKLHKILKTVKKHPSAVIALTIDEEGMAMTADRKFAIAERIYKVFTEEYGLKPEDLIFDPLTFSIGSGDITLTDAAIQTIEAIRRIKTELKGAKTVLGLSNISFGLSAASRPLLNSVFLHDAVAAGLDMAIVHASKVIPESMIDADDMKHCKALLNGEEGALNAFIEYFSSKEGVEKQEEKLNLPADEMLKQHIMKGKKAGLDTVLNELRQTHKPIDIINDIMLPSMQAVGELFGAGKMLLPFVLQSAEVMKAAVGLLEPYMEKSDAQSRGTVVLATVKGDVHDIGKNLVDIILSNNGFTVHNLGIKVPVEEMIRKAVEVKADAIGMSGLLVKSTNIMRENIEELMRQNVSTKVLLGGAALTEKFVDQDCKPIMPGMVHYCRDAFDALKVLGGGESGAKASEKPMKEAVQKVSKVRRPELGDIPAVPFYGTRSVTDISLDEVLEYMNKLALFNHRWGYSRKNMAENEYSAMLKETVYPEYEKTVARVKAENLAELSARYGFYACNSDGDRLIVYKDDTDEVLSVFEFPRQNIEGGVCISDYFLPVSSGRKDVVAFHLVTAGHKAEKLCKQLFEAHEYKEYYQYHGFFTELTEALAEYFHKQVRAELGIGGKDAKSAHGIISLQYSGRRYSFGYAACPDLAQNAQLDSFLNFEEIGVHLTENYEMVPEYSTCAIIVHNPTAEYFVV</sequence>
<evidence type="ECO:0000256" key="16">
    <source>
        <dbReference type="ARBA" id="ARBA00023167"/>
    </source>
</evidence>
<dbReference type="InterPro" id="IPR004223">
    <property type="entry name" value="VitB12-dep_Met_synth_activ_dom"/>
</dbReference>
<keyword evidence="10 19" id="KW-0846">Cobalamin</keyword>
<organism evidence="28 29">
    <name type="scientific">Seleniivibrio woodruffii</name>
    <dbReference type="NCBI Taxonomy" id="1078050"/>
    <lineage>
        <taxon>Bacteria</taxon>
        <taxon>Pseudomonadati</taxon>
        <taxon>Deferribacterota</taxon>
        <taxon>Deferribacteres</taxon>
        <taxon>Deferribacterales</taxon>
        <taxon>Geovibrionaceae</taxon>
        <taxon>Seleniivibrio</taxon>
    </lineage>
</organism>
<keyword evidence="14" id="KW-0677">Repeat</keyword>
<feature type="binding site" description="axial binding residue" evidence="20">
    <location>
        <position position="712"/>
    </location>
    <ligand>
        <name>methylcob(III)alamin</name>
        <dbReference type="ChEBI" id="CHEBI:28115"/>
    </ligand>
    <ligandPart>
        <name>Co</name>
        <dbReference type="ChEBI" id="CHEBI:27638"/>
    </ligandPart>
</feature>
<dbReference type="InterPro" id="IPR036589">
    <property type="entry name" value="HCY_dom_sf"/>
</dbReference>
<dbReference type="Gene3D" id="3.10.196.10">
    <property type="entry name" value="Vitamin B12-dependent methionine synthase, activation domain"/>
    <property type="match status" value="1"/>
</dbReference>
<feature type="binding site" evidence="21">
    <location>
        <position position="1057"/>
    </location>
    <ligand>
        <name>S-adenosyl-L-methionine</name>
        <dbReference type="ChEBI" id="CHEBI:59789"/>
    </ligand>
</feature>
<evidence type="ECO:0000256" key="7">
    <source>
        <dbReference type="ARBA" id="ARBA00013998"/>
    </source>
</evidence>
<keyword evidence="13 19" id="KW-0479">Metal-binding</keyword>
<feature type="domain" description="Hcy-binding" evidence="23">
    <location>
        <begin position="1"/>
        <end position="293"/>
    </location>
</feature>
<dbReference type="InterPro" id="IPR036594">
    <property type="entry name" value="Meth_synthase_dom"/>
</dbReference>
<dbReference type="Proteomes" id="UP000294614">
    <property type="component" value="Unassembled WGS sequence"/>
</dbReference>
<proteinExistence type="inferred from homology"/>
<dbReference type="Gene3D" id="3.20.20.330">
    <property type="entry name" value="Homocysteine-binding-like domain"/>
    <property type="match status" value="1"/>
</dbReference>
<dbReference type="EC" id="2.1.1.13" evidence="6 19"/>
<dbReference type="SUPFAM" id="SSF56507">
    <property type="entry name" value="Methionine synthase activation domain-like"/>
    <property type="match status" value="1"/>
</dbReference>
<feature type="binding site" evidence="21">
    <location>
        <position position="757"/>
    </location>
    <ligand>
        <name>methylcob(III)alamin</name>
        <dbReference type="ChEBI" id="CHEBI:28115"/>
    </ligand>
</feature>
<comment type="caution">
    <text evidence="28">The sequence shown here is derived from an EMBL/GenBank/DDBJ whole genome shotgun (WGS) entry which is preliminary data.</text>
</comment>
<feature type="binding site" evidence="21">
    <location>
        <begin position="709"/>
        <end position="713"/>
    </location>
    <ligand>
        <name>methylcob(III)alamin</name>
        <dbReference type="ChEBI" id="CHEBI:28115"/>
    </ligand>
</feature>
<feature type="domain" description="AdoMet activation" evidence="25">
    <location>
        <begin position="829"/>
        <end position="1114"/>
    </location>
</feature>
<dbReference type="GO" id="GO:0005829">
    <property type="term" value="C:cytosol"/>
    <property type="evidence" value="ECO:0007669"/>
    <property type="project" value="TreeGrafter"/>
</dbReference>
<dbReference type="PROSITE" id="PS50972">
    <property type="entry name" value="PTERIN_BINDING"/>
    <property type="match status" value="1"/>
</dbReference>
<evidence type="ECO:0000259" key="25">
    <source>
        <dbReference type="PROSITE" id="PS50974"/>
    </source>
</evidence>
<feature type="domain" description="Pterin-binding" evidence="24">
    <location>
        <begin position="325"/>
        <end position="585"/>
    </location>
</feature>
<dbReference type="InterPro" id="IPR037010">
    <property type="entry name" value="VitB12-dep_Met_synth_activ_sf"/>
</dbReference>
<dbReference type="PROSITE" id="PS51337">
    <property type="entry name" value="B12_BINDING_NTER"/>
    <property type="match status" value="1"/>
</dbReference>
<dbReference type="SUPFAM" id="SSF82282">
    <property type="entry name" value="Homocysteine S-methyltransferase"/>
    <property type="match status" value="1"/>
</dbReference>
<comment type="function">
    <text evidence="18 19">Catalyzes the transfer of a methyl group from methyl-cobalamin to homocysteine, yielding enzyme-bound cob(I)alamin and methionine. Subsequently, remethylates the cofactor using methyltetrahydrofolate.</text>
</comment>
<dbReference type="PANTHER" id="PTHR45833:SF1">
    <property type="entry name" value="METHIONINE SYNTHASE"/>
    <property type="match status" value="1"/>
</dbReference>
<comment type="pathway">
    <text evidence="4 19">Amino-acid biosynthesis; L-methionine biosynthesis via de novo pathway; L-methionine from L-homocysteine (MetH route): step 1/1.</text>
</comment>
<dbReference type="Gene3D" id="3.40.50.280">
    <property type="entry name" value="Cobalamin-binding domain"/>
    <property type="match status" value="1"/>
</dbReference>
<name>A0A4R1KEF0_9BACT</name>
<dbReference type="PIRSF" id="PIRSF000381">
    <property type="entry name" value="MetH"/>
    <property type="match status" value="1"/>
</dbReference>
<keyword evidence="11 19" id="KW-0808">Transferase</keyword>
<gene>
    <name evidence="28" type="ORF">C8D98_1036</name>
</gene>
<dbReference type="GO" id="GO:0032259">
    <property type="term" value="P:methylation"/>
    <property type="evidence" value="ECO:0007669"/>
    <property type="project" value="UniProtKB-KW"/>
</dbReference>
<evidence type="ECO:0000256" key="22">
    <source>
        <dbReference type="PROSITE-ProRule" id="PRU00333"/>
    </source>
</evidence>
<protein>
    <recommendedName>
        <fullName evidence="7 19">Methionine synthase</fullName>
        <ecNumber evidence="6 19">2.1.1.13</ecNumber>
    </recommendedName>
    <alternativeName>
        <fullName evidence="19">5-methyltetrahydrofolate--homocysteine methyltransferase</fullName>
    </alternativeName>
</protein>
<keyword evidence="29" id="KW-1185">Reference proteome</keyword>
<dbReference type="PANTHER" id="PTHR45833">
    <property type="entry name" value="METHIONINE SYNTHASE"/>
    <property type="match status" value="1"/>
</dbReference>
<feature type="domain" description="B12-binding" evidence="26">
    <location>
        <begin position="699"/>
        <end position="848"/>
    </location>
</feature>
<dbReference type="InterPro" id="IPR000489">
    <property type="entry name" value="Pterin-binding_dom"/>
</dbReference>
<dbReference type="GO" id="GO:0046653">
    <property type="term" value="P:tetrahydrofolate metabolic process"/>
    <property type="evidence" value="ECO:0007669"/>
    <property type="project" value="TreeGrafter"/>
</dbReference>
<feature type="binding site" evidence="21">
    <location>
        <begin position="1111"/>
        <end position="1112"/>
    </location>
    <ligand>
        <name>S-adenosyl-L-methionine</name>
        <dbReference type="ChEBI" id="CHEBI:59789"/>
    </ligand>
</feature>
<evidence type="ECO:0000256" key="3">
    <source>
        <dbReference type="ARBA" id="ARBA00001956"/>
    </source>
</evidence>
<dbReference type="InterPro" id="IPR003726">
    <property type="entry name" value="HCY_dom"/>
</dbReference>
<dbReference type="Pfam" id="PF02965">
    <property type="entry name" value="Met_synt_B12"/>
    <property type="match status" value="1"/>
</dbReference>
<evidence type="ECO:0000256" key="18">
    <source>
        <dbReference type="ARBA" id="ARBA00025552"/>
    </source>
</evidence>
<dbReference type="PROSITE" id="PS50970">
    <property type="entry name" value="HCY"/>
    <property type="match status" value="1"/>
</dbReference>
<comment type="similarity">
    <text evidence="5">Belongs to the vitamin-B12 dependent methionine synthase family.</text>
</comment>
<evidence type="ECO:0000256" key="17">
    <source>
        <dbReference type="ARBA" id="ARBA00023285"/>
    </source>
</evidence>
<evidence type="ECO:0000313" key="29">
    <source>
        <dbReference type="Proteomes" id="UP000294614"/>
    </source>
</evidence>
<evidence type="ECO:0000256" key="1">
    <source>
        <dbReference type="ARBA" id="ARBA00001700"/>
    </source>
</evidence>
<evidence type="ECO:0000256" key="19">
    <source>
        <dbReference type="PIRNR" id="PIRNR000381"/>
    </source>
</evidence>
<comment type="domain">
    <text evidence="19">Modular enzyme with four functionally distinct domains. The isolated Hcy-binding domain catalyzes methyl transfer from free methylcobalamin to homocysteine. The Hcy-binding domain in association with the pterin-binding domain catalyzes the methylation of cob(I)alamin by methyltetrahydrofolate and the methylation of homocysteine. The B12-binding domain binds the cofactor. The AdoMet activation domain binds S-adenosyl-L-methionine. Under aerobic conditions cob(I)alamin can be converted to inactive cob(II)alamin. Reductive methylation by S-adenosyl-L-methionine and flavodoxin regenerates methylcobalamin.</text>
</comment>
<dbReference type="OrthoDB" id="9803687at2"/>
<dbReference type="GO" id="GO:0008705">
    <property type="term" value="F:methionine synthase activity"/>
    <property type="evidence" value="ECO:0007669"/>
    <property type="project" value="UniProtKB-UniRule"/>
</dbReference>
<feature type="domain" description="B12-binding N-terminal" evidence="27">
    <location>
        <begin position="606"/>
        <end position="699"/>
    </location>
</feature>
<evidence type="ECO:0000256" key="9">
    <source>
        <dbReference type="ARBA" id="ARBA00022605"/>
    </source>
</evidence>
<accession>A0A4R1KEF0</accession>
<evidence type="ECO:0000259" key="23">
    <source>
        <dbReference type="PROSITE" id="PS50970"/>
    </source>
</evidence>
<dbReference type="InterPro" id="IPR003759">
    <property type="entry name" value="Cbl-bd_cap"/>
</dbReference>
<evidence type="ECO:0000256" key="12">
    <source>
        <dbReference type="ARBA" id="ARBA00022691"/>
    </source>
</evidence>
<feature type="binding site" evidence="20 22">
    <location>
        <position position="212"/>
    </location>
    <ligand>
        <name>Zn(2+)</name>
        <dbReference type="ChEBI" id="CHEBI:29105"/>
    </ligand>
</feature>
<dbReference type="GO" id="GO:0050667">
    <property type="term" value="P:homocysteine metabolic process"/>
    <property type="evidence" value="ECO:0007669"/>
    <property type="project" value="TreeGrafter"/>
</dbReference>
<dbReference type="PROSITE" id="PS50974">
    <property type="entry name" value="ADOMET_ACTIVATION"/>
    <property type="match status" value="1"/>
</dbReference>
<feature type="binding site" evidence="20 22">
    <location>
        <position position="278"/>
    </location>
    <ligand>
        <name>Zn(2+)</name>
        <dbReference type="ChEBI" id="CHEBI:29105"/>
    </ligand>
</feature>
<dbReference type="Gene3D" id="1.10.1240.10">
    <property type="entry name" value="Methionine synthase domain"/>
    <property type="match status" value="1"/>
</dbReference>
<evidence type="ECO:0000256" key="6">
    <source>
        <dbReference type="ARBA" id="ARBA00012032"/>
    </source>
</evidence>
<evidence type="ECO:0000256" key="21">
    <source>
        <dbReference type="PIRSR" id="PIRSR000381-2"/>
    </source>
</evidence>
<dbReference type="InterPro" id="IPR036724">
    <property type="entry name" value="Cobalamin-bd_sf"/>
</dbReference>
<keyword evidence="17 19" id="KW-0170">Cobalt</keyword>
<dbReference type="InterPro" id="IPR006158">
    <property type="entry name" value="Cobalamin-bd"/>
</dbReference>
<dbReference type="InterPro" id="IPR011822">
    <property type="entry name" value="MetH"/>
</dbReference>
<keyword evidence="16 19" id="KW-0486">Methionine biosynthesis</keyword>
<dbReference type="SUPFAM" id="SSF52242">
    <property type="entry name" value="Cobalamin (vitamin B12)-binding domain"/>
    <property type="match status" value="1"/>
</dbReference>
<evidence type="ECO:0000313" key="28">
    <source>
        <dbReference type="EMBL" id="TCK62507.1"/>
    </source>
</evidence>
<comment type="cofactor">
    <cofactor evidence="2 19 22">
        <name>Zn(2+)</name>
        <dbReference type="ChEBI" id="CHEBI:29105"/>
    </cofactor>
</comment>
<dbReference type="GO" id="GO:0008270">
    <property type="term" value="F:zinc ion binding"/>
    <property type="evidence" value="ECO:0007669"/>
    <property type="project" value="UniProtKB-UniRule"/>
</dbReference>
<evidence type="ECO:0000256" key="4">
    <source>
        <dbReference type="ARBA" id="ARBA00005178"/>
    </source>
</evidence>
<dbReference type="EMBL" id="SMGG01000003">
    <property type="protein sequence ID" value="TCK62507.1"/>
    <property type="molecule type" value="Genomic_DNA"/>
</dbReference>
<dbReference type="UniPathway" id="UPA00051">
    <property type="reaction ID" value="UER00081"/>
</dbReference>
<dbReference type="FunFam" id="3.20.20.330:FF:000001">
    <property type="entry name" value="Methionine synthase"/>
    <property type="match status" value="1"/>
</dbReference>
<dbReference type="Pfam" id="PF02607">
    <property type="entry name" value="B12-binding_2"/>
    <property type="match status" value="1"/>
</dbReference>
<feature type="binding site" evidence="21">
    <location>
        <position position="813"/>
    </location>
    <ligand>
        <name>methylcob(III)alamin</name>
        <dbReference type="ChEBI" id="CHEBI:28115"/>
    </ligand>
</feature>
<evidence type="ECO:0000256" key="14">
    <source>
        <dbReference type="ARBA" id="ARBA00022737"/>
    </source>
</evidence>
<keyword evidence="15 19" id="KW-0862">Zinc</keyword>
<comment type="cofactor">
    <cofactor evidence="3 19 20">
        <name>methylcob(III)alamin</name>
        <dbReference type="ChEBI" id="CHEBI:28115"/>
    </cofactor>
</comment>
<dbReference type="Gene3D" id="3.20.20.20">
    <property type="entry name" value="Dihydropteroate synthase-like"/>
    <property type="match status" value="1"/>
</dbReference>
<evidence type="ECO:0000259" key="24">
    <source>
        <dbReference type="PROSITE" id="PS50972"/>
    </source>
</evidence>
<reference evidence="28 29" key="1">
    <citation type="submission" date="2019-03" db="EMBL/GenBank/DDBJ databases">
        <title>Genomic Encyclopedia of Type Strains, Phase IV (KMG-IV): sequencing the most valuable type-strain genomes for metagenomic binning, comparative biology and taxonomic classification.</title>
        <authorList>
            <person name="Goeker M."/>
        </authorList>
    </citation>
    <scope>NUCLEOTIDE SEQUENCE [LARGE SCALE GENOMIC DNA]</scope>
    <source>
        <strain evidence="28 29">DSM 24984</strain>
    </source>
</reference>
<evidence type="ECO:0000259" key="26">
    <source>
        <dbReference type="PROSITE" id="PS51332"/>
    </source>
</evidence>
<evidence type="ECO:0000256" key="20">
    <source>
        <dbReference type="PIRSR" id="PIRSR000381-1"/>
    </source>
</evidence>
<evidence type="ECO:0000259" key="27">
    <source>
        <dbReference type="PROSITE" id="PS51337"/>
    </source>
</evidence>
<dbReference type="Pfam" id="PF02310">
    <property type="entry name" value="B12-binding"/>
    <property type="match status" value="1"/>
</dbReference>
<evidence type="ECO:0000256" key="8">
    <source>
        <dbReference type="ARBA" id="ARBA00022603"/>
    </source>
</evidence>
<dbReference type="FunFam" id="3.20.20.20:FF:000007">
    <property type="entry name" value="Methionine synthase"/>
    <property type="match status" value="1"/>
</dbReference>
<keyword evidence="8 19" id="KW-0489">Methyltransferase</keyword>
<dbReference type="SUPFAM" id="SSF51717">
    <property type="entry name" value="Dihydropteroate synthetase-like"/>
    <property type="match status" value="1"/>
</dbReference>
<evidence type="ECO:0000256" key="11">
    <source>
        <dbReference type="ARBA" id="ARBA00022679"/>
    </source>
</evidence>
<dbReference type="SUPFAM" id="SSF47644">
    <property type="entry name" value="Methionine synthase domain"/>
    <property type="match status" value="1"/>
</dbReference>
<evidence type="ECO:0000256" key="5">
    <source>
        <dbReference type="ARBA" id="ARBA00010398"/>
    </source>
</evidence>
<dbReference type="GO" id="GO:0031419">
    <property type="term" value="F:cobalamin binding"/>
    <property type="evidence" value="ECO:0007669"/>
    <property type="project" value="UniProtKB-UniRule"/>
</dbReference>
<evidence type="ECO:0000256" key="15">
    <source>
        <dbReference type="ARBA" id="ARBA00022833"/>
    </source>
</evidence>
<dbReference type="InterPro" id="IPR050554">
    <property type="entry name" value="Met_Synthase/Corrinoid"/>
</dbReference>
<keyword evidence="9 19" id="KW-0028">Amino-acid biosynthesis</keyword>
<dbReference type="SMART" id="SM01018">
    <property type="entry name" value="B12-binding_2"/>
    <property type="match status" value="1"/>
</dbReference>